<dbReference type="RefSeq" id="WP_012337524.1">
    <property type="nucleotide sequence ID" value="NC_010512.1"/>
</dbReference>
<dbReference type="GO" id="GO:0005737">
    <property type="term" value="C:cytoplasm"/>
    <property type="evidence" value="ECO:0007669"/>
    <property type="project" value="TreeGrafter"/>
</dbReference>
<dbReference type="GO" id="GO:0016887">
    <property type="term" value="F:ATP hydrolysis activity"/>
    <property type="evidence" value="ECO:0007669"/>
    <property type="project" value="InterPro"/>
</dbReference>
<dbReference type="EMBL" id="CP000960">
    <property type="protein sequence ID" value="ACA96171.1"/>
    <property type="molecule type" value="Genomic_DNA"/>
</dbReference>
<dbReference type="SUPFAM" id="SSF52540">
    <property type="entry name" value="P-loop containing nucleoside triphosphate hydrolases"/>
    <property type="match status" value="1"/>
</dbReference>
<gene>
    <name evidence="6" type="ordered locus">Bcenmc03_7071</name>
</gene>
<evidence type="ECO:0000256" key="3">
    <source>
        <dbReference type="ARBA" id="ARBA00023186"/>
    </source>
</evidence>
<dbReference type="PANTHER" id="PTHR11638">
    <property type="entry name" value="ATP-DEPENDENT CLP PROTEASE"/>
    <property type="match status" value="1"/>
</dbReference>
<proteinExistence type="predicted"/>
<reference evidence="7" key="1">
    <citation type="submission" date="2008-02" db="EMBL/GenBank/DDBJ databases">
        <title>Complete sequence of chromosome 3 of Burkholderia cenocepacia MC0-3.</title>
        <authorList>
            <person name="Copeland A."/>
            <person name="Lucas S."/>
            <person name="Lapidus A."/>
            <person name="Barry K."/>
            <person name="Bruce D."/>
            <person name="Goodwin L."/>
            <person name="Glavina del Rio T."/>
            <person name="Dalin E."/>
            <person name="Tice H."/>
            <person name="Pitluck S."/>
            <person name="Chain P."/>
            <person name="Malfatti S."/>
            <person name="Shin M."/>
            <person name="Vergez L."/>
            <person name="Schmutz J."/>
            <person name="Larimer F."/>
            <person name="Land M."/>
            <person name="Hauser L."/>
            <person name="Kyrpides N."/>
            <person name="Mikhailova N."/>
            <person name="Tiedje J."/>
            <person name="Richardson P."/>
        </authorList>
    </citation>
    <scope>NUCLEOTIDE SEQUENCE [LARGE SCALE GENOMIC DNA]</scope>
    <source>
        <strain evidence="7">MC0-3</strain>
    </source>
</reference>
<name>B1KA71_BURO0</name>
<dbReference type="HOGENOM" id="CLU_005070_9_4_4"/>
<protein>
    <submittedName>
        <fullName evidence="6">ATPase AAA-2 domain protein</fullName>
    </submittedName>
</protein>
<dbReference type="InterPro" id="IPR001270">
    <property type="entry name" value="ClpA/B"/>
</dbReference>
<keyword evidence="2" id="KW-0067">ATP-binding</keyword>
<accession>B1KA71</accession>
<dbReference type="PANTHER" id="PTHR11638:SF18">
    <property type="entry name" value="HEAT SHOCK PROTEIN 104"/>
    <property type="match status" value="1"/>
</dbReference>
<dbReference type="PRINTS" id="PR00300">
    <property type="entry name" value="CLPPROTEASEA"/>
</dbReference>
<feature type="domain" description="Clp ATPase C-terminal" evidence="5">
    <location>
        <begin position="513"/>
        <end position="604"/>
    </location>
</feature>
<evidence type="ECO:0000256" key="2">
    <source>
        <dbReference type="ARBA" id="ARBA00022840"/>
    </source>
</evidence>
<dbReference type="AlphaFoldDB" id="B1KA71"/>
<dbReference type="Pfam" id="PF07724">
    <property type="entry name" value="AAA_2"/>
    <property type="match status" value="1"/>
</dbReference>
<dbReference type="Pfam" id="PF10431">
    <property type="entry name" value="ClpB_D2-small"/>
    <property type="match status" value="1"/>
</dbReference>
<keyword evidence="3" id="KW-0143">Chaperone</keyword>
<evidence type="ECO:0000259" key="5">
    <source>
        <dbReference type="SMART" id="SM01086"/>
    </source>
</evidence>
<dbReference type="InterPro" id="IPR003959">
    <property type="entry name" value="ATPase_AAA_core"/>
</dbReference>
<dbReference type="Gene3D" id="3.40.50.300">
    <property type="entry name" value="P-loop containing nucleotide triphosphate hydrolases"/>
    <property type="match status" value="1"/>
</dbReference>
<dbReference type="Proteomes" id="UP000002169">
    <property type="component" value="Chromosome 3"/>
</dbReference>
<dbReference type="SMART" id="SM01086">
    <property type="entry name" value="ClpB_D2-small"/>
    <property type="match status" value="1"/>
</dbReference>
<evidence type="ECO:0000259" key="4">
    <source>
        <dbReference type="SMART" id="SM00382"/>
    </source>
</evidence>
<sequence>MPAYVKPRWLRDLLRFLPLKSQFVLSGNVRDLQAGEIAPDVVTAQSLVNTLGDNLREAGYAQLIVWNPVSGFTVPESRLPPTEPADDTLRRLGLTPVDGAAPGGIDALTACLDRLAALPGLPVALVVDFASRLAIRAEALNPAEHALFTRALVLAHTAAPRPAGELRRPFFNTVIWIVDKEGDLPDWLLVDNPRIRHIPVSRPDSAARRALAGALLRGVPGAPAATPDSLAQAEAAFVDGSEGLLLADMNAIATLARVEQVPLEKIADAVRRYKVGVTEDPWLQIDRDKIRRADTFVRQRVKGQVHAVTHMLDLVKRAMTGVGSGRKGNRPRGVAFLAGPTGVGKTELAKTITSLLFGDESAYIRFDMSEFSAEHADQRLIGAPPGYVGYDVGGELTNAIRERPFSVVLFDEIEKAHPRILDKFLQILDDGVLTSGRGDRVYFSEALIVFTSNLGIYRQDESGLRVANVQPGDDFAAIQGKVLGEIQRHFKLVLNRPEILNRIGENIIVFDFIREDVATDIFDQMVGAVFGDIASQGIAIELDARSREALRARCLADLSNGGRGIRNQIEAHLLNPLARGLFDQDANPGDRFVISGIDAGALQLQKQ</sequence>
<dbReference type="InterPro" id="IPR050130">
    <property type="entry name" value="ClpA_ClpB"/>
</dbReference>
<dbReference type="GO" id="GO:0034605">
    <property type="term" value="P:cellular response to heat"/>
    <property type="evidence" value="ECO:0007669"/>
    <property type="project" value="TreeGrafter"/>
</dbReference>
<dbReference type="Gene3D" id="1.10.8.60">
    <property type="match status" value="1"/>
</dbReference>
<evidence type="ECO:0000313" key="6">
    <source>
        <dbReference type="EMBL" id="ACA96171.1"/>
    </source>
</evidence>
<evidence type="ECO:0000256" key="1">
    <source>
        <dbReference type="ARBA" id="ARBA00022741"/>
    </source>
</evidence>
<dbReference type="KEGG" id="bcm:Bcenmc03_7071"/>
<keyword evidence="1" id="KW-0547">Nucleotide-binding</keyword>
<dbReference type="InterPro" id="IPR027417">
    <property type="entry name" value="P-loop_NTPase"/>
</dbReference>
<dbReference type="CDD" id="cd19499">
    <property type="entry name" value="RecA-like_ClpB_Hsp104-like"/>
    <property type="match status" value="1"/>
</dbReference>
<feature type="domain" description="AAA+ ATPase" evidence="4">
    <location>
        <begin position="331"/>
        <end position="476"/>
    </location>
</feature>
<dbReference type="InterPro" id="IPR019489">
    <property type="entry name" value="Clp_ATPase_C"/>
</dbReference>
<dbReference type="GO" id="GO:0005524">
    <property type="term" value="F:ATP binding"/>
    <property type="evidence" value="ECO:0007669"/>
    <property type="project" value="UniProtKB-KW"/>
</dbReference>
<evidence type="ECO:0000313" key="7">
    <source>
        <dbReference type="Proteomes" id="UP000002169"/>
    </source>
</evidence>
<dbReference type="SMART" id="SM00382">
    <property type="entry name" value="AAA"/>
    <property type="match status" value="1"/>
</dbReference>
<dbReference type="InterPro" id="IPR003593">
    <property type="entry name" value="AAA+_ATPase"/>
</dbReference>
<organism evidence="6 7">
    <name type="scientific">Burkholderia orbicola (strain MC0-3)</name>
    <dbReference type="NCBI Taxonomy" id="406425"/>
    <lineage>
        <taxon>Bacteria</taxon>
        <taxon>Pseudomonadati</taxon>
        <taxon>Pseudomonadota</taxon>
        <taxon>Betaproteobacteria</taxon>
        <taxon>Burkholderiales</taxon>
        <taxon>Burkholderiaceae</taxon>
        <taxon>Burkholderia</taxon>
        <taxon>Burkholderia cepacia complex</taxon>
        <taxon>Burkholderia orbicola</taxon>
    </lineage>
</organism>